<reference evidence="8" key="1">
    <citation type="submission" date="2021-10" db="EMBL/GenBank/DDBJ databases">
        <title>The complete genome sequence of Leeia sp. TBRC 13508.</title>
        <authorList>
            <person name="Charoenyingcharoen P."/>
            <person name="Yukphan P."/>
        </authorList>
    </citation>
    <scope>NUCLEOTIDE SEQUENCE</scope>
    <source>
        <strain evidence="8">TBRC 13508</strain>
    </source>
</reference>
<gene>
    <name evidence="8" type="ORF">LIN78_01420</name>
</gene>
<feature type="signal peptide" evidence="6">
    <location>
        <begin position="1"/>
        <end position="20"/>
    </location>
</feature>
<keyword evidence="5 8" id="KW-0413">Isomerase</keyword>
<dbReference type="SUPFAM" id="SSF109998">
    <property type="entry name" value="Triger factor/SurA peptide-binding domain-like"/>
    <property type="match status" value="1"/>
</dbReference>
<evidence type="ECO:0000256" key="5">
    <source>
        <dbReference type="PROSITE-ProRule" id="PRU00278"/>
    </source>
</evidence>
<evidence type="ECO:0000256" key="2">
    <source>
        <dbReference type="ARBA" id="ARBA00007656"/>
    </source>
</evidence>
<dbReference type="GO" id="GO:0003755">
    <property type="term" value="F:peptidyl-prolyl cis-trans isomerase activity"/>
    <property type="evidence" value="ECO:0007669"/>
    <property type="project" value="UniProtKB-EC"/>
</dbReference>
<dbReference type="PANTHER" id="PTHR47245">
    <property type="entry name" value="PEPTIDYLPROLYL ISOMERASE"/>
    <property type="match status" value="1"/>
</dbReference>
<sequence>MRKTLLAVALSAGILSVANAADVKVNGVVVPEARLEAMVKEAVARGQQDTPELRASIKDRLVMTVALSQKATEAGFDKQPAFIEQMEVAKINLLAQAYVQDYLGKNPITEVAVKAQYDKLKPEWEKEAAGAEKLYKARHILVKSEKEAKDLVAQLKKGANFAELAKKYSIDKGSAVNGGQLDYAAPGNYVKEFADALRKMPKGKISDAPIKTQFGWHLIQVDDIKAQPIPSYEETKGQIQQQLQQEQIQKFLEDVKKGAKVE</sequence>
<dbReference type="RefSeq" id="WP_227177736.1">
    <property type="nucleotide sequence ID" value="NZ_JAJBZT010000001.1"/>
</dbReference>
<dbReference type="Proteomes" id="UP001165395">
    <property type="component" value="Unassembled WGS sequence"/>
</dbReference>
<evidence type="ECO:0000256" key="6">
    <source>
        <dbReference type="SAM" id="SignalP"/>
    </source>
</evidence>
<feature type="chain" id="PRO_5045483040" description="peptidylprolyl isomerase" evidence="6">
    <location>
        <begin position="21"/>
        <end position="262"/>
    </location>
</feature>
<dbReference type="PROSITE" id="PS50198">
    <property type="entry name" value="PPIC_PPIASE_2"/>
    <property type="match status" value="1"/>
</dbReference>
<dbReference type="InterPro" id="IPR046357">
    <property type="entry name" value="PPIase_dom_sf"/>
</dbReference>
<evidence type="ECO:0000256" key="1">
    <source>
        <dbReference type="ARBA" id="ARBA00000971"/>
    </source>
</evidence>
<dbReference type="InterPro" id="IPR000297">
    <property type="entry name" value="PPIase_PpiC"/>
</dbReference>
<dbReference type="InterPro" id="IPR050245">
    <property type="entry name" value="PrsA_foldase"/>
</dbReference>
<evidence type="ECO:0000313" key="9">
    <source>
        <dbReference type="Proteomes" id="UP001165395"/>
    </source>
</evidence>
<comment type="caution">
    <text evidence="8">The sequence shown here is derived from an EMBL/GenBank/DDBJ whole genome shotgun (WGS) entry which is preliminary data.</text>
</comment>
<dbReference type="InterPro" id="IPR027304">
    <property type="entry name" value="Trigger_fact/SurA_dom_sf"/>
</dbReference>
<dbReference type="SUPFAM" id="SSF54534">
    <property type="entry name" value="FKBP-like"/>
    <property type="match status" value="1"/>
</dbReference>
<dbReference type="EMBL" id="JAJBZT010000001">
    <property type="protein sequence ID" value="MCB6182215.1"/>
    <property type="molecule type" value="Genomic_DNA"/>
</dbReference>
<proteinExistence type="inferred from homology"/>
<keyword evidence="6" id="KW-0732">Signal</keyword>
<dbReference type="PANTHER" id="PTHR47245:SF2">
    <property type="entry name" value="PEPTIDYL-PROLYL CIS-TRANS ISOMERASE HP_0175-RELATED"/>
    <property type="match status" value="1"/>
</dbReference>
<dbReference type="Gene3D" id="3.10.50.40">
    <property type="match status" value="1"/>
</dbReference>
<organism evidence="8 9">
    <name type="scientific">Leeia speluncae</name>
    <dbReference type="NCBI Taxonomy" id="2884804"/>
    <lineage>
        <taxon>Bacteria</taxon>
        <taxon>Pseudomonadati</taxon>
        <taxon>Pseudomonadota</taxon>
        <taxon>Betaproteobacteria</taxon>
        <taxon>Neisseriales</taxon>
        <taxon>Leeiaceae</taxon>
        <taxon>Leeia</taxon>
    </lineage>
</organism>
<keyword evidence="4 5" id="KW-0697">Rotamase</keyword>
<accession>A0ABS8D213</accession>
<keyword evidence="9" id="KW-1185">Reference proteome</keyword>
<evidence type="ECO:0000313" key="8">
    <source>
        <dbReference type="EMBL" id="MCB6182215.1"/>
    </source>
</evidence>
<evidence type="ECO:0000259" key="7">
    <source>
        <dbReference type="PROSITE" id="PS50198"/>
    </source>
</evidence>
<comment type="catalytic activity">
    <reaction evidence="1">
        <text>[protein]-peptidylproline (omega=180) = [protein]-peptidylproline (omega=0)</text>
        <dbReference type="Rhea" id="RHEA:16237"/>
        <dbReference type="Rhea" id="RHEA-COMP:10747"/>
        <dbReference type="Rhea" id="RHEA-COMP:10748"/>
        <dbReference type="ChEBI" id="CHEBI:83833"/>
        <dbReference type="ChEBI" id="CHEBI:83834"/>
        <dbReference type="EC" id="5.2.1.8"/>
    </reaction>
</comment>
<dbReference type="Pfam" id="PF13616">
    <property type="entry name" value="Rotamase_3"/>
    <property type="match status" value="1"/>
</dbReference>
<feature type="domain" description="PpiC" evidence="7">
    <location>
        <begin position="132"/>
        <end position="223"/>
    </location>
</feature>
<comment type="similarity">
    <text evidence="2">Belongs to the PpiC/parvulin rotamase family.</text>
</comment>
<protein>
    <recommendedName>
        <fullName evidence="3">peptidylprolyl isomerase</fullName>
        <ecNumber evidence="3">5.2.1.8</ecNumber>
    </recommendedName>
</protein>
<name>A0ABS8D213_9NEIS</name>
<evidence type="ECO:0000256" key="4">
    <source>
        <dbReference type="ARBA" id="ARBA00023110"/>
    </source>
</evidence>
<dbReference type="EC" id="5.2.1.8" evidence="3"/>
<evidence type="ECO:0000256" key="3">
    <source>
        <dbReference type="ARBA" id="ARBA00013194"/>
    </source>
</evidence>